<name>A0AC35UCA9_9BILA</name>
<reference evidence="2" key="1">
    <citation type="submission" date="2016-11" db="UniProtKB">
        <authorList>
            <consortium name="WormBaseParasite"/>
        </authorList>
    </citation>
    <scope>IDENTIFICATION</scope>
    <source>
        <strain evidence="2">KR3021</strain>
    </source>
</reference>
<accession>A0AC35UCA9</accession>
<dbReference type="WBParaSite" id="RSKR_0000966800.1">
    <property type="protein sequence ID" value="RSKR_0000966800.1"/>
    <property type="gene ID" value="RSKR_0000966800"/>
</dbReference>
<evidence type="ECO:0000313" key="2">
    <source>
        <dbReference type="WBParaSite" id="RSKR_0000966800.1"/>
    </source>
</evidence>
<sequence>MPENNSEPISSSLLDKRLETKNRFKERANQSLQKHRANQSSVVQTIVRAVDSANRANARASITVEEVEKDNEIARVAMLKQKSLIYEARESRTEGEIQVDRSKDNKRKKSKKDFDYLKELERLYCVNREGAIFGKPMILSKSFCISPACYNSKRADATAIMQYFGCPGLLLTYTCSTDWPEFKKVLGQFQTLETFNVDVENLEQIKVVGRIYEAPKKNKELFALRVLLINVPGPLSFEYLKTFEGVLYETFNEARKLLGTQESFIKIMDEAMKYQLPKSLRVLFVVLLSFYTEGIDALHIYDHIKKFISHDYLIRLHQEKNNGNVDGFNPHVIEEDVKAYAMALHDIDLMLPEANIKYEETGLPPYDQSVISSFNIFELDNYKNEGLELYNNLDSLIRSISLITRSQESSSSKAHH</sequence>
<evidence type="ECO:0000313" key="1">
    <source>
        <dbReference type="Proteomes" id="UP000095286"/>
    </source>
</evidence>
<proteinExistence type="predicted"/>
<dbReference type="Proteomes" id="UP000095286">
    <property type="component" value="Unplaced"/>
</dbReference>
<protein>
    <submittedName>
        <fullName evidence="2">Helitron_like_N domain-containing protein</fullName>
    </submittedName>
</protein>
<organism evidence="1 2">
    <name type="scientific">Rhabditophanes sp. KR3021</name>
    <dbReference type="NCBI Taxonomy" id="114890"/>
    <lineage>
        <taxon>Eukaryota</taxon>
        <taxon>Metazoa</taxon>
        <taxon>Ecdysozoa</taxon>
        <taxon>Nematoda</taxon>
        <taxon>Chromadorea</taxon>
        <taxon>Rhabditida</taxon>
        <taxon>Tylenchina</taxon>
        <taxon>Panagrolaimomorpha</taxon>
        <taxon>Strongyloidoidea</taxon>
        <taxon>Alloionematidae</taxon>
        <taxon>Rhabditophanes</taxon>
    </lineage>
</organism>